<dbReference type="AlphaFoldDB" id="A0AAE7JTG8"/>
<dbReference type="Proteomes" id="UP000503464">
    <property type="component" value="Chromosome"/>
</dbReference>
<organism evidence="1 2">
    <name type="scientific">Serratia fonticola</name>
    <dbReference type="NCBI Taxonomy" id="47917"/>
    <lineage>
        <taxon>Bacteria</taxon>
        <taxon>Pseudomonadati</taxon>
        <taxon>Pseudomonadota</taxon>
        <taxon>Gammaproteobacteria</taxon>
        <taxon>Enterobacterales</taxon>
        <taxon>Yersiniaceae</taxon>
        <taxon>Serratia</taxon>
    </lineage>
</organism>
<accession>A0AAE7JTG8</accession>
<evidence type="ECO:0000313" key="2">
    <source>
        <dbReference type="Proteomes" id="UP000503464"/>
    </source>
</evidence>
<reference evidence="2" key="1">
    <citation type="submission" date="2020-03" db="EMBL/GenBank/DDBJ databases">
        <title>Genome sequences of seven Enterobacteriaceae strains isolated from Canadian wastewater treatment facilities.</title>
        <authorList>
            <person name="Huang H."/>
            <person name="Chmara J.T."/>
            <person name="Duceppe M.-O."/>
        </authorList>
    </citation>
    <scope>NUCLEOTIDE SEQUENCE [LARGE SCALE GENOMIC DNA]</scope>
    <source>
        <strain evidence="2">Biosolid 3</strain>
    </source>
</reference>
<dbReference type="InterPro" id="IPR038146">
    <property type="entry name" value="933W_put_Xis_sf"/>
</dbReference>
<dbReference type="RefSeq" id="WP_065685740.1">
    <property type="nucleotide sequence ID" value="NZ_CP054160.3"/>
</dbReference>
<proteinExistence type="predicted"/>
<evidence type="ECO:0000313" key="1">
    <source>
        <dbReference type="EMBL" id="QKJ59044.1"/>
    </source>
</evidence>
<protein>
    <submittedName>
        <fullName evidence="1">Excisionase family protein</fullName>
    </submittedName>
</protein>
<dbReference type="Pfam" id="PF06806">
    <property type="entry name" value="DUF1233"/>
    <property type="match status" value="1"/>
</dbReference>
<name>A0AAE7JTG8_SERFO</name>
<dbReference type="InterPro" id="IPR009634">
    <property type="entry name" value="Put_exci"/>
</dbReference>
<gene>
    <name evidence="1" type="ORF">G9399_12630</name>
</gene>
<dbReference type="EMBL" id="CP054160">
    <property type="protein sequence ID" value="QKJ59044.1"/>
    <property type="molecule type" value="Genomic_DNA"/>
</dbReference>
<sequence>MLKEELVFGHEWVVEDGLKVKTGLDARQIEKYRQGCWIEGVHFKRVSASGEKTQRGIIWYNHPEINRFIREA</sequence>
<dbReference type="Gene3D" id="1.10.1660.60">
    <property type="entry name" value="Putative excisionased domain DUF1233"/>
    <property type="match status" value="1"/>
</dbReference>